<dbReference type="InterPro" id="IPR017871">
    <property type="entry name" value="ABC_transporter-like_CS"/>
</dbReference>
<dbReference type="PROSITE" id="PS00211">
    <property type="entry name" value="ABC_TRANSPORTER_1"/>
    <property type="match status" value="1"/>
</dbReference>
<dbReference type="InterPro" id="IPR003439">
    <property type="entry name" value="ABC_transporter-like_ATP-bd"/>
</dbReference>
<dbReference type="GO" id="GO:0005524">
    <property type="term" value="F:ATP binding"/>
    <property type="evidence" value="ECO:0007669"/>
    <property type="project" value="UniProtKB-KW"/>
</dbReference>
<dbReference type="PANTHER" id="PTHR46743">
    <property type="entry name" value="TEICHOIC ACIDS EXPORT ATP-BINDING PROTEIN TAGH"/>
    <property type="match status" value="1"/>
</dbReference>
<evidence type="ECO:0000313" key="7">
    <source>
        <dbReference type="Proteomes" id="UP000673375"/>
    </source>
</evidence>
<protein>
    <submittedName>
        <fullName evidence="6">ABC transporter ATP-binding protein</fullName>
    </submittedName>
</protein>
<proteinExistence type="inferred from homology"/>
<sequence>MSESIITVENLSKVYHLYDKPFDRLKEALGMKVNSSEYYALDNVSFDVKKGETIGIIGTNGSGKSTCLKIITGVLNPTSGNVNVSGRISALLELGAGFNPEYSGLENVYLNGTMIGFSREEIDAKLEAILDFADIGEYVHQPVKTYSSGMFVRLAFAIAINIEPEILIVDEALSVGDVFFQAKCFKKFEEFKENGKTILLVSHDLGSISKYCDRVVLLNNGKKLDEGSPKKMVDLFKKVLVKQEGIQAYDSPKGANDLEDIETVEIDNWQKPFTLNPNVLEYGNKMAEIIDFTIIDSKGIPTNTIEKFSDFTIKMKIKFNQDLEDGIYAFTIKDLRGTEISGTNSMFEKVEVMDRKKGDILEVSFTQKMRIQGGNYLLSLGCTGYPQGEFDVYHRLYDVCNIMVISSKDTVGYFDMNSTVQVEAIQ</sequence>
<evidence type="ECO:0000256" key="3">
    <source>
        <dbReference type="ARBA" id="ARBA00022741"/>
    </source>
</evidence>
<accession>A0ABS4CFX1</accession>
<dbReference type="InterPro" id="IPR027417">
    <property type="entry name" value="P-loop_NTPase"/>
</dbReference>
<dbReference type="InterPro" id="IPR015860">
    <property type="entry name" value="ABC_transpr_TagH-like"/>
</dbReference>
<keyword evidence="2" id="KW-0813">Transport</keyword>
<evidence type="ECO:0000313" key="6">
    <source>
        <dbReference type="EMBL" id="MBP1045328.1"/>
    </source>
</evidence>
<comment type="caution">
    <text evidence="6">The sequence shown here is derived from an EMBL/GenBank/DDBJ whole genome shotgun (WGS) entry which is preliminary data.</text>
</comment>
<dbReference type="SMART" id="SM00382">
    <property type="entry name" value="AAA"/>
    <property type="match status" value="1"/>
</dbReference>
<dbReference type="Gene3D" id="2.70.50.60">
    <property type="entry name" value="abc- transporter (atp binding component) like domain"/>
    <property type="match status" value="1"/>
</dbReference>
<dbReference type="InterPro" id="IPR003593">
    <property type="entry name" value="AAA+_ATPase"/>
</dbReference>
<dbReference type="Proteomes" id="UP000673375">
    <property type="component" value="Unassembled WGS sequence"/>
</dbReference>
<dbReference type="CDD" id="cd03220">
    <property type="entry name" value="ABC_KpsT_Wzt"/>
    <property type="match status" value="1"/>
</dbReference>
<comment type="similarity">
    <text evidence="1">Belongs to the ABC transporter superfamily.</text>
</comment>
<evidence type="ECO:0000256" key="1">
    <source>
        <dbReference type="ARBA" id="ARBA00005417"/>
    </source>
</evidence>
<dbReference type="InterPro" id="IPR050683">
    <property type="entry name" value="Bact_Polysacc_Export_ATP-bd"/>
</dbReference>
<keyword evidence="3" id="KW-0547">Nucleotide-binding</keyword>
<name>A0ABS4CFX1_9ENTE</name>
<evidence type="ECO:0000259" key="5">
    <source>
        <dbReference type="PROSITE" id="PS50893"/>
    </source>
</evidence>
<dbReference type="CDD" id="cd10147">
    <property type="entry name" value="Wzt_C-like"/>
    <property type="match status" value="1"/>
</dbReference>
<keyword evidence="7" id="KW-1185">Reference proteome</keyword>
<dbReference type="Pfam" id="PF14524">
    <property type="entry name" value="Wzt_C"/>
    <property type="match status" value="1"/>
</dbReference>
<organism evidence="6 7">
    <name type="scientific">Enterococcus larvae</name>
    <dbReference type="NCBI Taxonomy" id="2794352"/>
    <lineage>
        <taxon>Bacteria</taxon>
        <taxon>Bacillati</taxon>
        <taxon>Bacillota</taxon>
        <taxon>Bacilli</taxon>
        <taxon>Lactobacillales</taxon>
        <taxon>Enterococcaceae</taxon>
        <taxon>Enterococcus</taxon>
    </lineage>
</organism>
<dbReference type="Pfam" id="PF00005">
    <property type="entry name" value="ABC_tran"/>
    <property type="match status" value="1"/>
</dbReference>
<dbReference type="EMBL" id="JAEDXU010000001">
    <property type="protein sequence ID" value="MBP1045328.1"/>
    <property type="molecule type" value="Genomic_DNA"/>
</dbReference>
<evidence type="ECO:0000256" key="2">
    <source>
        <dbReference type="ARBA" id="ARBA00022448"/>
    </source>
</evidence>
<feature type="domain" description="ABC transporter" evidence="5">
    <location>
        <begin position="6"/>
        <end position="245"/>
    </location>
</feature>
<dbReference type="Gene3D" id="3.40.50.300">
    <property type="entry name" value="P-loop containing nucleotide triphosphate hydrolases"/>
    <property type="match status" value="1"/>
</dbReference>
<gene>
    <name evidence="6" type="ORF">I6N96_03495</name>
</gene>
<keyword evidence="4 6" id="KW-0067">ATP-binding</keyword>
<dbReference type="PROSITE" id="PS50893">
    <property type="entry name" value="ABC_TRANSPORTER_2"/>
    <property type="match status" value="1"/>
</dbReference>
<dbReference type="InterPro" id="IPR029439">
    <property type="entry name" value="Wzt_C"/>
</dbReference>
<evidence type="ECO:0000256" key="4">
    <source>
        <dbReference type="ARBA" id="ARBA00022840"/>
    </source>
</evidence>
<dbReference type="SUPFAM" id="SSF52540">
    <property type="entry name" value="P-loop containing nucleoside triphosphate hydrolases"/>
    <property type="match status" value="1"/>
</dbReference>
<dbReference type="PANTHER" id="PTHR46743:SF2">
    <property type="entry name" value="TEICHOIC ACIDS EXPORT ATP-BINDING PROTEIN TAGH"/>
    <property type="match status" value="1"/>
</dbReference>
<reference evidence="6 7" key="1">
    <citation type="submission" date="2020-12" db="EMBL/GenBank/DDBJ databases">
        <title>Vagococcus allomyrinae sp. nov. and Enterococcus lavae sp. nov., isolated from the larvae of Allomyrina dichotoma.</title>
        <authorList>
            <person name="Lee S.D."/>
        </authorList>
    </citation>
    <scope>NUCLEOTIDE SEQUENCE [LARGE SCALE GENOMIC DNA]</scope>
    <source>
        <strain evidence="6 7">BWM-S5</strain>
    </source>
</reference>
<dbReference type="RefSeq" id="WP_209556098.1">
    <property type="nucleotide sequence ID" value="NZ_JAEDXU010000001.1"/>
</dbReference>